<dbReference type="GO" id="GO:0016740">
    <property type="term" value="F:transferase activity"/>
    <property type="evidence" value="ECO:0007669"/>
    <property type="project" value="UniProtKB-KW"/>
</dbReference>
<protein>
    <submittedName>
        <fullName evidence="1">Nucleotidyl transferase AbiEii/AbiGii toxin family protein</fullName>
    </submittedName>
</protein>
<dbReference type="Pfam" id="PF08843">
    <property type="entry name" value="AbiEii"/>
    <property type="match status" value="1"/>
</dbReference>
<comment type="caution">
    <text evidence="1">The sequence shown here is derived from an EMBL/GenBank/DDBJ whole genome shotgun (WGS) entry which is preliminary data.</text>
</comment>
<dbReference type="EMBL" id="JAPDOG010000021">
    <property type="protein sequence ID" value="MCW3783578.1"/>
    <property type="molecule type" value="Genomic_DNA"/>
</dbReference>
<sequence>MRRFAEIVDHAMRNPELSGLRPVVEKELLHYDILFALEREGLLRDLTFQGGTSLRLCHGAPRFSEDLDFVGGTGFAPAQLREIRACVEAHIGARYSLDIHVKEPAQMRVDPTYFGVAIDRWQVAVVTNPGRSDLPRQKIKLEVANVPAYTSELRSPMRNYQMLPAGYEDILIPTETLEEVMADKIVALVACTSYPRHRDIWDLRWLRQNGARVNADLVAKKVEDYRVAGYQAGLEDRIANIEEIVNGKAFIDEMSRFVTPSARQRTFDRPGFTAYLGREVRQVLSEAREALYGTRPEPEFVM</sequence>
<organism evidence="1 2">
    <name type="scientific">Defluviimonas salinarum</name>
    <dbReference type="NCBI Taxonomy" id="2992147"/>
    <lineage>
        <taxon>Bacteria</taxon>
        <taxon>Pseudomonadati</taxon>
        <taxon>Pseudomonadota</taxon>
        <taxon>Alphaproteobacteria</taxon>
        <taxon>Rhodobacterales</taxon>
        <taxon>Paracoccaceae</taxon>
        <taxon>Albidovulum</taxon>
    </lineage>
</organism>
<proteinExistence type="predicted"/>
<keyword evidence="1" id="KW-0808">Transferase</keyword>
<name>A0ABT3J7C4_9RHOB</name>
<dbReference type="Gene3D" id="3.10.450.620">
    <property type="entry name" value="JHP933, nucleotidyltransferase-like core domain"/>
    <property type="match status" value="1"/>
</dbReference>
<evidence type="ECO:0000313" key="1">
    <source>
        <dbReference type="EMBL" id="MCW3783578.1"/>
    </source>
</evidence>
<evidence type="ECO:0000313" key="2">
    <source>
        <dbReference type="Proteomes" id="UP001207582"/>
    </source>
</evidence>
<reference evidence="1 2" key="1">
    <citation type="submission" date="2022-10" db="EMBL/GenBank/DDBJ databases">
        <title>Defluviimonas sp. CAU 1641 isolated from mud.</title>
        <authorList>
            <person name="Kim W."/>
        </authorList>
    </citation>
    <scope>NUCLEOTIDE SEQUENCE [LARGE SCALE GENOMIC DNA]</scope>
    <source>
        <strain evidence="1 2">CAU 1641</strain>
    </source>
</reference>
<dbReference type="RefSeq" id="WP_264773022.1">
    <property type="nucleotide sequence ID" value="NZ_JAPDOG010000021.1"/>
</dbReference>
<dbReference type="Proteomes" id="UP001207582">
    <property type="component" value="Unassembled WGS sequence"/>
</dbReference>
<accession>A0ABT3J7C4</accession>
<dbReference type="InterPro" id="IPR014942">
    <property type="entry name" value="AbiEii"/>
</dbReference>
<gene>
    <name evidence="1" type="ORF">OM960_18725</name>
</gene>
<keyword evidence="2" id="KW-1185">Reference proteome</keyword>